<evidence type="ECO:0000256" key="2">
    <source>
        <dbReference type="ARBA" id="ARBA00010596"/>
    </source>
</evidence>
<evidence type="ECO:0000256" key="6">
    <source>
        <dbReference type="RuleBase" id="RU361264"/>
    </source>
</evidence>
<dbReference type="PANTHER" id="PTHR12822">
    <property type="entry name" value="PROTEIN YIPF"/>
    <property type="match status" value="1"/>
</dbReference>
<dbReference type="GO" id="GO:0016192">
    <property type="term" value="P:vesicle-mediated transport"/>
    <property type="evidence" value="ECO:0007669"/>
    <property type="project" value="InterPro"/>
</dbReference>
<dbReference type="PANTHER" id="PTHR12822:SF2">
    <property type="entry name" value="PROTEIN YIPF"/>
    <property type="match status" value="1"/>
</dbReference>
<feature type="transmembrane region" description="Helical" evidence="6">
    <location>
        <begin position="160"/>
        <end position="182"/>
    </location>
</feature>
<organism evidence="8">
    <name type="scientific">Culicoides sonorensis</name>
    <name type="common">Biting midge</name>
    <dbReference type="NCBI Taxonomy" id="179676"/>
    <lineage>
        <taxon>Eukaryota</taxon>
        <taxon>Metazoa</taxon>
        <taxon>Ecdysozoa</taxon>
        <taxon>Arthropoda</taxon>
        <taxon>Hexapoda</taxon>
        <taxon>Insecta</taxon>
        <taxon>Pterygota</taxon>
        <taxon>Neoptera</taxon>
        <taxon>Endopterygota</taxon>
        <taxon>Diptera</taxon>
        <taxon>Nematocera</taxon>
        <taxon>Chironomoidea</taxon>
        <taxon>Ceratopogonidae</taxon>
        <taxon>Ceratopogoninae</taxon>
        <taxon>Culicoides</taxon>
        <taxon>Monoculicoides</taxon>
    </lineage>
</organism>
<dbReference type="AlphaFoldDB" id="A0A336MJZ1"/>
<accession>A0A336MJZ1</accession>
<dbReference type="InterPro" id="IPR039765">
    <property type="entry name" value="Yip5/YIPF1/YIPF2"/>
</dbReference>
<feature type="domain" description="Yip1" evidence="7">
    <location>
        <begin position="72"/>
        <end position="240"/>
    </location>
</feature>
<feature type="transmembrane region" description="Helical" evidence="6">
    <location>
        <begin position="226"/>
        <end position="248"/>
    </location>
</feature>
<dbReference type="GO" id="GO:0031267">
    <property type="term" value="F:small GTPase binding"/>
    <property type="evidence" value="ECO:0007669"/>
    <property type="project" value="InterPro"/>
</dbReference>
<feature type="transmembrane region" description="Helical" evidence="6">
    <location>
        <begin position="194"/>
        <end position="214"/>
    </location>
</feature>
<evidence type="ECO:0000256" key="5">
    <source>
        <dbReference type="ARBA" id="ARBA00023136"/>
    </source>
</evidence>
<comment type="similarity">
    <text evidence="2 6">Belongs to the YIP1 family.</text>
</comment>
<evidence type="ECO:0000259" key="7">
    <source>
        <dbReference type="Pfam" id="PF04893"/>
    </source>
</evidence>
<dbReference type="Pfam" id="PF04893">
    <property type="entry name" value="Yip1"/>
    <property type="match status" value="1"/>
</dbReference>
<dbReference type="VEuPathDB" id="VectorBase:CSON000352"/>
<proteinExistence type="inferred from homology"/>
<dbReference type="InterPro" id="IPR006977">
    <property type="entry name" value="Yip1_dom"/>
</dbReference>
<reference evidence="8" key="1">
    <citation type="submission" date="2018-07" db="EMBL/GenBank/DDBJ databases">
        <authorList>
            <person name="Quirk P.G."/>
            <person name="Krulwich T.A."/>
        </authorList>
    </citation>
    <scope>NUCLEOTIDE SEQUENCE</scope>
</reference>
<evidence type="ECO:0000256" key="4">
    <source>
        <dbReference type="ARBA" id="ARBA00022989"/>
    </source>
</evidence>
<feature type="transmembrane region" description="Helical" evidence="6">
    <location>
        <begin position="83"/>
        <end position="103"/>
    </location>
</feature>
<protein>
    <recommendedName>
        <fullName evidence="6">Protein YIPF</fullName>
    </recommendedName>
</protein>
<sequence>MVSDFDDSFENDITTRANNTETSAKNSKDESASIFSIKYYQKFFDVDANIVMDRIMHMSMPKNGMSGYLEDKINRNPDFYGPFWVVVTLIFALGVSGNVADFFHHMDEHKWHYNFHLLGVAASIIISYVILVPVALWAVIQWSSKHQEIQQNDLNDDMAISSGPATLISLICVYGYSLAIYIPVSILWTIQISFFQYVLMITAACSSGLALIMVLRPSLTSSTYGFGLTLAVGALHFLLAAGLMIYFFHDSSNSVNPSAPTVPISSNKTG</sequence>
<keyword evidence="4 6" id="KW-1133">Transmembrane helix</keyword>
<evidence type="ECO:0000256" key="3">
    <source>
        <dbReference type="ARBA" id="ARBA00022692"/>
    </source>
</evidence>
<dbReference type="EMBL" id="UFQT01001061">
    <property type="protein sequence ID" value="SSX28677.1"/>
    <property type="molecule type" value="Genomic_DNA"/>
</dbReference>
<keyword evidence="3 6" id="KW-0812">Transmembrane</keyword>
<evidence type="ECO:0000313" key="8">
    <source>
        <dbReference type="EMBL" id="SSX28677.1"/>
    </source>
</evidence>
<comment type="subcellular location">
    <subcellularLocation>
        <location evidence="6">Golgi apparatus membrane</location>
        <topology evidence="6">Multi-pass membrane protein</topology>
    </subcellularLocation>
    <subcellularLocation>
        <location evidence="1">Membrane</location>
        <topology evidence="1">Multi-pass membrane protein</topology>
    </subcellularLocation>
</comment>
<name>A0A336MJZ1_CULSO</name>
<evidence type="ECO:0000256" key="1">
    <source>
        <dbReference type="ARBA" id="ARBA00004141"/>
    </source>
</evidence>
<feature type="transmembrane region" description="Helical" evidence="6">
    <location>
        <begin position="115"/>
        <end position="140"/>
    </location>
</feature>
<dbReference type="OMA" id="VFRRCVA"/>
<dbReference type="GO" id="GO:0000139">
    <property type="term" value="C:Golgi membrane"/>
    <property type="evidence" value="ECO:0007669"/>
    <property type="project" value="UniProtKB-SubCell"/>
</dbReference>
<keyword evidence="5 6" id="KW-0472">Membrane</keyword>
<gene>
    <name evidence="8" type="primary">CSON000352</name>
</gene>